<feature type="compositionally biased region" description="Basic residues" evidence="1">
    <location>
        <begin position="161"/>
        <end position="173"/>
    </location>
</feature>
<protein>
    <submittedName>
        <fullName evidence="2">Uncharacterized protein</fullName>
    </submittedName>
</protein>
<dbReference type="Proteomes" id="UP000003786">
    <property type="component" value="Chromosome 1"/>
</dbReference>
<feature type="compositionally biased region" description="Basic and acidic residues" evidence="1">
    <location>
        <begin position="174"/>
        <end position="186"/>
    </location>
</feature>
<sequence>MVDWIRFDKNRKIDPYTNSQFGSTKREIINNMLFFNYIYIKSDVPLCVYYRRCVKLVRSHILMESSILSQESFKGHSYNLNIDDLRTKNNIYVHISDKHRNGDSIDTNSTTNGQNQQLNREGIRICASGSCVRKALYLLQDILTFLSNYYFTDSPSLLANKPKHSKSSKRKKPLHADRSESIKTLDTESPSSSNKEALEQELKRLFDVEISTDTIHSVDDTWSFEATSNDFDSAKGKVCIINNNND</sequence>
<evidence type="ECO:0000313" key="2">
    <source>
        <dbReference type="EMBL" id="BAM39605.1"/>
    </source>
</evidence>
<organism evidence="2 3">
    <name type="scientific">Theileria orientalis strain Shintoku</name>
    <dbReference type="NCBI Taxonomy" id="869250"/>
    <lineage>
        <taxon>Eukaryota</taxon>
        <taxon>Sar</taxon>
        <taxon>Alveolata</taxon>
        <taxon>Apicomplexa</taxon>
        <taxon>Aconoidasida</taxon>
        <taxon>Piroplasmida</taxon>
        <taxon>Theileriidae</taxon>
        <taxon>Theileria</taxon>
    </lineage>
</organism>
<name>J4D6J2_THEOR</name>
<gene>
    <name evidence="2" type="ORF">TOT_010001059</name>
</gene>
<dbReference type="OMA" id="YGTGRCV"/>
<dbReference type="EMBL" id="AP011946">
    <property type="protein sequence ID" value="BAM39605.1"/>
    <property type="molecule type" value="Genomic_DNA"/>
</dbReference>
<dbReference type="RefSeq" id="XP_009689906.1">
    <property type="nucleotide sequence ID" value="XM_009691611.1"/>
</dbReference>
<reference evidence="2 3" key="1">
    <citation type="journal article" date="2012" name="MBio">
        <title>Comparative genome analysis of three eukaryotic parasites with differing abilities to transform leukocytes reveals key mediators of Theileria-induced leukocyte transformation.</title>
        <authorList>
            <person name="Hayashida K."/>
            <person name="Hara Y."/>
            <person name="Abe T."/>
            <person name="Yamasaki C."/>
            <person name="Toyoda A."/>
            <person name="Kosuge T."/>
            <person name="Suzuki Y."/>
            <person name="Sato Y."/>
            <person name="Kawashima S."/>
            <person name="Katayama T."/>
            <person name="Wakaguri H."/>
            <person name="Inoue N."/>
            <person name="Homma K."/>
            <person name="Tada-Umezaki M."/>
            <person name="Yagi Y."/>
            <person name="Fujii Y."/>
            <person name="Habara T."/>
            <person name="Kanehisa M."/>
            <person name="Watanabe H."/>
            <person name="Ito K."/>
            <person name="Gojobori T."/>
            <person name="Sugawara H."/>
            <person name="Imanishi T."/>
            <person name="Weir W."/>
            <person name="Gardner M."/>
            <person name="Pain A."/>
            <person name="Shiels B."/>
            <person name="Hattori M."/>
            <person name="Nene V."/>
            <person name="Sugimoto C."/>
        </authorList>
    </citation>
    <scope>NUCLEOTIDE SEQUENCE [LARGE SCALE GENOMIC DNA]</scope>
    <source>
        <strain evidence="2 3">Shintoku</strain>
    </source>
</reference>
<accession>J4D6J2</accession>
<feature type="region of interest" description="Disordered" evidence="1">
    <location>
        <begin position="160"/>
        <end position="197"/>
    </location>
</feature>
<evidence type="ECO:0000256" key="1">
    <source>
        <dbReference type="SAM" id="MobiDB-lite"/>
    </source>
</evidence>
<evidence type="ECO:0000313" key="3">
    <source>
        <dbReference type="Proteomes" id="UP000003786"/>
    </source>
</evidence>
<dbReference type="eggNOG" id="ENOG502QWV9">
    <property type="taxonomic scope" value="Eukaryota"/>
</dbReference>
<dbReference type="AlphaFoldDB" id="J4D6J2"/>
<dbReference type="OrthoDB" id="416729at2759"/>
<proteinExistence type="predicted"/>
<dbReference type="KEGG" id="tot:TOT_010001059"/>
<dbReference type="GeneID" id="20713880"/>
<dbReference type="VEuPathDB" id="PiroplasmaDB:TOT_010001059"/>
<keyword evidence="3" id="KW-1185">Reference proteome</keyword>